<comment type="caution">
    <text evidence="4">The sequence shown here is derived from an EMBL/GenBank/DDBJ whole genome shotgun (WGS) entry which is preliminary data.</text>
</comment>
<dbReference type="AlphaFoldDB" id="A0A227KI00"/>
<accession>A0A227KI00</accession>
<dbReference type="InterPro" id="IPR050570">
    <property type="entry name" value="Cell_wall_metabolism_enzyme"/>
</dbReference>
<dbReference type="SUPFAM" id="SSF51261">
    <property type="entry name" value="Duplicated hybrid motif"/>
    <property type="match status" value="1"/>
</dbReference>
<evidence type="ECO:0000313" key="4">
    <source>
        <dbReference type="EMBL" id="OXE47253.1"/>
    </source>
</evidence>
<dbReference type="Pfam" id="PF01551">
    <property type="entry name" value="Peptidase_M23"/>
    <property type="match status" value="1"/>
</dbReference>
<organism evidence="4 5">
    <name type="scientific">Turicimonas muris</name>
    <dbReference type="NCBI Taxonomy" id="1796652"/>
    <lineage>
        <taxon>Bacteria</taxon>
        <taxon>Pseudomonadati</taxon>
        <taxon>Pseudomonadota</taxon>
        <taxon>Betaproteobacteria</taxon>
        <taxon>Burkholderiales</taxon>
        <taxon>Sutterellaceae</taxon>
        <taxon>Turicimonas</taxon>
    </lineage>
</organism>
<dbReference type="Gene3D" id="2.70.70.10">
    <property type="entry name" value="Glucose Permease (Domain IIA)"/>
    <property type="match status" value="1"/>
</dbReference>
<dbReference type="EMBL" id="NHMP01000005">
    <property type="protein sequence ID" value="OXE47253.1"/>
    <property type="molecule type" value="Genomic_DNA"/>
</dbReference>
<proteinExistence type="predicted"/>
<protein>
    <recommendedName>
        <fullName evidence="3">M23ase beta-sheet core domain-containing protein</fullName>
    </recommendedName>
</protein>
<keyword evidence="5" id="KW-1185">Reference proteome</keyword>
<feature type="compositionally biased region" description="Low complexity" evidence="2">
    <location>
        <begin position="65"/>
        <end position="79"/>
    </location>
</feature>
<sequence>MTTGFAAQSPEPASSSSQKKAKTVKKAVQKNSAVKKKTTAKKTTAKKQTATKRSSQQKTTKKRTSSAPKNVSVSQVSQQRSNTQQRIEKLQASMAEAQTNRTNIQAELQKSEKEIGKVRQNLQNLQKERRVVERDLRNQLRQKQKIEDAMAQERKILSEIDKQRLEQISLQDAPDWLGKSDPHQKARAEALLELLRERSATSYKKLEEQQKQLEKVVYASRVSGEKLRNNVSSERQQQQKLVSERRERQRTVVRLEKDLAMKATTLKKLEQDEKRLASLVTKLQNQKKTAYRPPVVKKGTTEKAAAASAPKTQSGLVLVSSGIPVLGKVAASYGQKRAADKNMGNWKGVVFSVNEEQPVKAVRAGKVVFADYLKGYGNLLVIDHGRGYFTVYGNNSSMEKDIGDLVEAGEIISHVGSKESDLSVLYFELRHNGKPINPNKWLKL</sequence>
<reference evidence="5" key="1">
    <citation type="submission" date="2017-05" db="EMBL/GenBank/DDBJ databases">
        <title>Improved OligoMM genomes.</title>
        <authorList>
            <person name="Garzetti D."/>
        </authorList>
    </citation>
    <scope>NUCLEOTIDE SEQUENCE [LARGE SCALE GENOMIC DNA]</scope>
    <source>
        <strain evidence="5">YL45</strain>
    </source>
</reference>
<evidence type="ECO:0000259" key="3">
    <source>
        <dbReference type="Pfam" id="PF01551"/>
    </source>
</evidence>
<dbReference type="PANTHER" id="PTHR21666:SF270">
    <property type="entry name" value="MUREIN HYDROLASE ACTIVATOR ENVC"/>
    <property type="match status" value="1"/>
</dbReference>
<feature type="compositionally biased region" description="Low complexity" evidence="2">
    <location>
        <begin position="46"/>
        <end position="58"/>
    </location>
</feature>
<dbReference type="InterPro" id="IPR016047">
    <property type="entry name" value="M23ase_b-sheet_dom"/>
</dbReference>
<feature type="compositionally biased region" description="Basic residues" evidence="2">
    <location>
        <begin position="19"/>
        <end position="45"/>
    </location>
</feature>
<evidence type="ECO:0000256" key="2">
    <source>
        <dbReference type="SAM" id="MobiDB-lite"/>
    </source>
</evidence>
<feature type="coiled-coil region" evidence="1">
    <location>
        <begin position="252"/>
        <end position="289"/>
    </location>
</feature>
<gene>
    <name evidence="4" type="ORF">ADH67_08820</name>
</gene>
<name>A0A227KI00_9BURK</name>
<dbReference type="CDD" id="cd12797">
    <property type="entry name" value="M23_peptidase"/>
    <property type="match status" value="1"/>
</dbReference>
<keyword evidence="1" id="KW-0175">Coiled coil</keyword>
<dbReference type="PANTHER" id="PTHR21666">
    <property type="entry name" value="PEPTIDASE-RELATED"/>
    <property type="match status" value="1"/>
</dbReference>
<dbReference type="InterPro" id="IPR011055">
    <property type="entry name" value="Dup_hybrid_motif"/>
</dbReference>
<dbReference type="Proteomes" id="UP000214610">
    <property type="component" value="Unassembled WGS sequence"/>
</dbReference>
<feature type="domain" description="M23ase beta-sheet core" evidence="3">
    <location>
        <begin position="345"/>
        <end position="438"/>
    </location>
</feature>
<evidence type="ECO:0000256" key="1">
    <source>
        <dbReference type="SAM" id="Coils"/>
    </source>
</evidence>
<dbReference type="RefSeq" id="WP_084081532.1">
    <property type="nucleotide sequence ID" value="NZ_CAPZKZ010000003.1"/>
</dbReference>
<dbReference type="GO" id="GO:0004222">
    <property type="term" value="F:metalloendopeptidase activity"/>
    <property type="evidence" value="ECO:0007669"/>
    <property type="project" value="TreeGrafter"/>
</dbReference>
<evidence type="ECO:0000313" key="5">
    <source>
        <dbReference type="Proteomes" id="UP000214610"/>
    </source>
</evidence>
<feature type="compositionally biased region" description="Low complexity" evidence="2">
    <location>
        <begin position="1"/>
        <end position="18"/>
    </location>
</feature>
<feature type="region of interest" description="Disordered" evidence="2">
    <location>
        <begin position="1"/>
        <end position="88"/>
    </location>
</feature>